<feature type="non-terminal residue" evidence="3">
    <location>
        <position position="74"/>
    </location>
</feature>
<evidence type="ECO:0000256" key="2">
    <source>
        <dbReference type="SAM" id="Phobius"/>
    </source>
</evidence>
<keyword evidence="2" id="KW-1133">Transmembrane helix</keyword>
<reference evidence="4" key="1">
    <citation type="journal article" date="2019" name="Int. J. Syst. Evol. Microbiol.">
        <title>The Global Catalogue of Microorganisms (GCM) 10K type strain sequencing project: providing services to taxonomists for standard genome sequencing and annotation.</title>
        <authorList>
            <consortium name="The Broad Institute Genomics Platform"/>
            <consortium name="The Broad Institute Genome Sequencing Center for Infectious Disease"/>
            <person name="Wu L."/>
            <person name="Ma J."/>
        </authorList>
    </citation>
    <scope>NUCLEOTIDE SEQUENCE [LARGE SCALE GENOMIC DNA]</scope>
    <source>
        <strain evidence="4">JCM 31696</strain>
    </source>
</reference>
<keyword evidence="4" id="KW-1185">Reference proteome</keyword>
<evidence type="ECO:0000313" key="4">
    <source>
        <dbReference type="Proteomes" id="UP001597083"/>
    </source>
</evidence>
<keyword evidence="2" id="KW-0812">Transmembrane</keyword>
<proteinExistence type="predicted"/>
<protein>
    <submittedName>
        <fullName evidence="3">Copper transporter</fullName>
    </submittedName>
</protein>
<dbReference type="Proteomes" id="UP001597083">
    <property type="component" value="Unassembled WGS sequence"/>
</dbReference>
<feature type="region of interest" description="Disordered" evidence="1">
    <location>
        <begin position="48"/>
        <end position="74"/>
    </location>
</feature>
<dbReference type="InterPro" id="IPR021522">
    <property type="entry name" value="MctB"/>
</dbReference>
<keyword evidence="2" id="KW-0472">Membrane</keyword>
<dbReference type="Pfam" id="PF11382">
    <property type="entry name" value="MctB"/>
    <property type="match status" value="1"/>
</dbReference>
<evidence type="ECO:0000313" key="3">
    <source>
        <dbReference type="EMBL" id="MFD0852963.1"/>
    </source>
</evidence>
<comment type="caution">
    <text evidence="3">The sequence shown here is derived from an EMBL/GenBank/DDBJ whole genome shotgun (WGS) entry which is preliminary data.</text>
</comment>
<dbReference type="EMBL" id="JBHTIR010001777">
    <property type="protein sequence ID" value="MFD0852963.1"/>
    <property type="molecule type" value="Genomic_DNA"/>
</dbReference>
<gene>
    <name evidence="3" type="ORF">ACFQ07_12060</name>
</gene>
<evidence type="ECO:0000256" key="1">
    <source>
        <dbReference type="SAM" id="MobiDB-lite"/>
    </source>
</evidence>
<name>A0ABW3CGX6_9ACTN</name>
<feature type="transmembrane region" description="Helical" evidence="2">
    <location>
        <begin position="6"/>
        <end position="29"/>
    </location>
</feature>
<accession>A0ABW3CGX6</accession>
<organism evidence="3 4">
    <name type="scientific">Actinomadura adrarensis</name>
    <dbReference type="NCBI Taxonomy" id="1819600"/>
    <lineage>
        <taxon>Bacteria</taxon>
        <taxon>Bacillati</taxon>
        <taxon>Actinomycetota</taxon>
        <taxon>Actinomycetes</taxon>
        <taxon>Streptosporangiales</taxon>
        <taxon>Thermomonosporaceae</taxon>
        <taxon>Actinomadura</taxon>
    </lineage>
</organism>
<sequence length="74" mass="8289">MIDFRYHLVSIVAIFLALALGIILGSTTLSQSVTRGLQRQTAALAKEKDELRRSQQQLERQVEGDESFARQMGP</sequence>